<evidence type="ECO:0000256" key="4">
    <source>
        <dbReference type="ARBA" id="ARBA00022989"/>
    </source>
</evidence>
<evidence type="ECO:0000256" key="3">
    <source>
        <dbReference type="ARBA" id="ARBA00022692"/>
    </source>
</evidence>
<feature type="transmembrane region" description="Helical" evidence="6">
    <location>
        <begin position="243"/>
        <end position="268"/>
    </location>
</feature>
<dbReference type="EMBL" id="UINC01000606">
    <property type="protein sequence ID" value="SUZ58238.1"/>
    <property type="molecule type" value="Genomic_DNA"/>
</dbReference>
<keyword evidence="5 6" id="KW-0472">Membrane</keyword>
<gene>
    <name evidence="7" type="ORF">METZ01_LOCUS11092</name>
</gene>
<keyword evidence="4 6" id="KW-1133">Transmembrane helix</keyword>
<feature type="transmembrane region" description="Helical" evidence="6">
    <location>
        <begin position="218"/>
        <end position="237"/>
    </location>
</feature>
<keyword evidence="3 6" id="KW-0812">Transmembrane</keyword>
<evidence type="ECO:0000256" key="1">
    <source>
        <dbReference type="ARBA" id="ARBA00004141"/>
    </source>
</evidence>
<feature type="transmembrane region" description="Helical" evidence="6">
    <location>
        <begin position="60"/>
        <end position="84"/>
    </location>
</feature>
<feature type="transmembrane region" description="Helical" evidence="6">
    <location>
        <begin position="32"/>
        <end position="48"/>
    </location>
</feature>
<dbReference type="InterPro" id="IPR002549">
    <property type="entry name" value="AI-2E-like"/>
</dbReference>
<organism evidence="7">
    <name type="scientific">marine metagenome</name>
    <dbReference type="NCBI Taxonomy" id="408172"/>
    <lineage>
        <taxon>unclassified sequences</taxon>
        <taxon>metagenomes</taxon>
        <taxon>ecological metagenomes</taxon>
    </lineage>
</organism>
<dbReference type="GO" id="GO:0016020">
    <property type="term" value="C:membrane"/>
    <property type="evidence" value="ECO:0007669"/>
    <property type="project" value="UniProtKB-SubCell"/>
</dbReference>
<reference evidence="7" key="1">
    <citation type="submission" date="2018-05" db="EMBL/GenBank/DDBJ databases">
        <authorList>
            <person name="Lanie J.A."/>
            <person name="Ng W.-L."/>
            <person name="Kazmierczak K.M."/>
            <person name="Andrzejewski T.M."/>
            <person name="Davidsen T.M."/>
            <person name="Wayne K.J."/>
            <person name="Tettelin H."/>
            <person name="Glass J.I."/>
            <person name="Rusch D."/>
            <person name="Podicherti R."/>
            <person name="Tsui H.-C.T."/>
            <person name="Winkler M.E."/>
        </authorList>
    </citation>
    <scope>NUCLEOTIDE SEQUENCE</scope>
</reference>
<evidence type="ECO:0008006" key="8">
    <source>
        <dbReference type="Google" id="ProtNLM"/>
    </source>
</evidence>
<evidence type="ECO:0000256" key="5">
    <source>
        <dbReference type="ARBA" id="ARBA00023136"/>
    </source>
</evidence>
<feature type="transmembrane region" description="Helical" evidence="6">
    <location>
        <begin position="275"/>
        <end position="296"/>
    </location>
</feature>
<proteinExistence type="inferred from homology"/>
<comment type="similarity">
    <text evidence="2">Belongs to the autoinducer-2 exporter (AI-2E) (TC 2.A.86) family.</text>
</comment>
<feature type="transmembrane region" description="Helical" evidence="6">
    <location>
        <begin position="9"/>
        <end position="26"/>
    </location>
</feature>
<accession>A0A381NWG9</accession>
<feature type="transmembrane region" description="Helical" evidence="6">
    <location>
        <begin position="308"/>
        <end position="341"/>
    </location>
</feature>
<dbReference type="PANTHER" id="PTHR21716:SF64">
    <property type="entry name" value="AI-2 TRANSPORT PROTEIN TQSA"/>
    <property type="match status" value="1"/>
</dbReference>
<dbReference type="Pfam" id="PF01594">
    <property type="entry name" value="AI-2E_transport"/>
    <property type="match status" value="1"/>
</dbReference>
<name>A0A381NWG9_9ZZZZ</name>
<dbReference type="AlphaFoldDB" id="A0A381NWG9"/>
<protein>
    <recommendedName>
        <fullName evidence="8">AI-2E family transporter</fullName>
    </recommendedName>
</protein>
<comment type="subcellular location">
    <subcellularLocation>
        <location evidence="1">Membrane</location>
        <topology evidence="1">Multi-pass membrane protein</topology>
    </subcellularLocation>
</comment>
<dbReference type="GO" id="GO:0055085">
    <property type="term" value="P:transmembrane transport"/>
    <property type="evidence" value="ECO:0007669"/>
    <property type="project" value="TreeGrafter"/>
</dbReference>
<evidence type="ECO:0000313" key="7">
    <source>
        <dbReference type="EMBL" id="SUZ58238.1"/>
    </source>
</evidence>
<evidence type="ECO:0000256" key="2">
    <source>
        <dbReference type="ARBA" id="ARBA00009773"/>
    </source>
</evidence>
<dbReference type="PANTHER" id="PTHR21716">
    <property type="entry name" value="TRANSMEMBRANE PROTEIN"/>
    <property type="match status" value="1"/>
</dbReference>
<sequence length="357" mass="39252">MNEEKNKNLFLVSLAVIIVVCFFLYFSRRVVSPFFIAFALAYLLDPLVDKMVSGGVSRTISVLSLMVAFFMMAVLAGIFLVPILSLQTESLVQNIPVYIEILQDWLGPLIDMVRGLDPIKVEEILNEGLSRFGELPMKAIQFSGKLLWGSISNLLNIILMIANLVIVPVVMFYLLRDFDSINGRLLALVPPRLQMKTQEVVLEIDQVLSSFVRGQMMVVALMGIMYAFGLFLCETPMSLSLGLMAGLFSLVPYLGLILGFAPAAILTFMHTQEWLPVLGVAGVFAFVQAMEGMIITPRVVGENIGLHPVAVIFAVLLGAELFGLVGMILGVPAVAILNVLFTRGILQYKNSPLYADQ</sequence>
<evidence type="ECO:0000256" key="6">
    <source>
        <dbReference type="SAM" id="Phobius"/>
    </source>
</evidence>
<feature type="transmembrane region" description="Helical" evidence="6">
    <location>
        <begin position="154"/>
        <end position="175"/>
    </location>
</feature>